<accession>A0ABP7PHP6</accession>
<dbReference type="PANTHER" id="PTHR43498">
    <property type="entry name" value="FERREDOXIN:COB-COM HETERODISULFIDE REDUCTASE SUBUNIT A"/>
    <property type="match status" value="1"/>
</dbReference>
<keyword evidence="1" id="KW-0004">4Fe-4S</keyword>
<sequence length="675" mass="74513">MKQHQSAIALLMIALSFMMVPGAQAQQRPGIKVDVCVYGGTSAGVIAAYTAKKMGKTVVLIEPGKHLGGMTSGGLGYTDIGNKYVVTGLARDFYRRVGSHYQKFEQWVFEPKVAEGIFNDYVKRAGFSVMYNNRIIKVTKTASKLREIVLENTTLPAAYGRTAIQAKVFIDCTYEGDLMAMAGVAYRVGREANSEYNETINGTQLMEGHQLPGGIDPYVVPGAPQSGLLWGVSSQQLQTTGAGDKKVQAYNFRITLTNVPENRIAITKPENYDPKKYELLIRLKEKQPWKALTDVFIWSMMPNGKTDINNKGGFSTDMIGMNWDYPDADYNKRAVLWKAHEDYTKGLLYFVGNDARIPAFIREEMQKWGYPKDEFTDNQNWTPQLYIREARRMVGQLVMTQHYCQGKEVAGDGIGMAAYTMDSHNCDRLVVNGEVKNEGNVEVGGFGPYPISYRAIIPKEKEADNLFVPVCLSATHIAYGSIRMEPVFMVLAQSAAVAACQAIDKKIPVQQVNVVAVQQILKDDPLADKSVPEILVDDSDTARVKITGDWKMAKNGGYGPSFLLDSAKVAPAASVKFTPVVVKEGAYHVYSYFPKVKNAASKTMVMVYDGQKATERIINQSDIQVQGQTSGEWVSLGEYQLPRGKKAYVQVSSQNADGAVIADAVLFIPVNKTAK</sequence>
<organism evidence="8 9">
    <name type="scientific">Mucilaginibacter dorajii</name>
    <dbReference type="NCBI Taxonomy" id="692994"/>
    <lineage>
        <taxon>Bacteria</taxon>
        <taxon>Pseudomonadati</taxon>
        <taxon>Bacteroidota</taxon>
        <taxon>Sphingobacteriia</taxon>
        <taxon>Sphingobacteriales</taxon>
        <taxon>Sphingobacteriaceae</taxon>
        <taxon>Mucilaginibacter</taxon>
    </lineage>
</organism>
<dbReference type="RefSeq" id="WP_259088522.1">
    <property type="nucleotide sequence ID" value="NZ_BAAAZC010000009.1"/>
</dbReference>
<evidence type="ECO:0000313" key="8">
    <source>
        <dbReference type="EMBL" id="GAA3965724.1"/>
    </source>
</evidence>
<evidence type="ECO:0000313" key="9">
    <source>
        <dbReference type="Proteomes" id="UP001500742"/>
    </source>
</evidence>
<keyword evidence="5" id="KW-0411">Iron-sulfur</keyword>
<gene>
    <name evidence="8" type="ORF">GCM10022210_12720</name>
</gene>
<evidence type="ECO:0000256" key="2">
    <source>
        <dbReference type="ARBA" id="ARBA00022723"/>
    </source>
</evidence>
<evidence type="ECO:0000256" key="1">
    <source>
        <dbReference type="ARBA" id="ARBA00022485"/>
    </source>
</evidence>
<evidence type="ECO:0000259" key="7">
    <source>
        <dbReference type="Pfam" id="PF25275"/>
    </source>
</evidence>
<evidence type="ECO:0000256" key="4">
    <source>
        <dbReference type="ARBA" id="ARBA00023004"/>
    </source>
</evidence>
<dbReference type="InterPro" id="IPR033803">
    <property type="entry name" value="CBD-like_Golvesin-Xly"/>
</dbReference>
<dbReference type="Pfam" id="PF12831">
    <property type="entry name" value="FAD_oxidored"/>
    <property type="match status" value="1"/>
</dbReference>
<feature type="signal peptide" evidence="6">
    <location>
        <begin position="1"/>
        <end position="25"/>
    </location>
</feature>
<keyword evidence="2" id="KW-0479">Metal-binding</keyword>
<name>A0ABP7PHP6_9SPHI</name>
<keyword evidence="3" id="KW-0560">Oxidoreductase</keyword>
<dbReference type="InterPro" id="IPR039650">
    <property type="entry name" value="HdrA-like"/>
</dbReference>
<dbReference type="Proteomes" id="UP001500742">
    <property type="component" value="Unassembled WGS sequence"/>
</dbReference>
<evidence type="ECO:0000256" key="5">
    <source>
        <dbReference type="ARBA" id="ARBA00023014"/>
    </source>
</evidence>
<keyword evidence="4" id="KW-0408">Iron</keyword>
<proteinExistence type="predicted"/>
<dbReference type="PANTHER" id="PTHR43498:SF1">
    <property type="entry name" value="COB--COM HETERODISULFIDE REDUCTASE IRON-SULFUR SUBUNIT A"/>
    <property type="match status" value="1"/>
</dbReference>
<feature type="chain" id="PRO_5046185521" evidence="6">
    <location>
        <begin position="26"/>
        <end position="675"/>
    </location>
</feature>
<reference evidence="9" key="1">
    <citation type="journal article" date="2019" name="Int. J. Syst. Evol. Microbiol.">
        <title>The Global Catalogue of Microorganisms (GCM) 10K type strain sequencing project: providing services to taxonomists for standard genome sequencing and annotation.</title>
        <authorList>
            <consortium name="The Broad Institute Genomics Platform"/>
            <consortium name="The Broad Institute Genome Sequencing Center for Infectious Disease"/>
            <person name="Wu L."/>
            <person name="Ma J."/>
        </authorList>
    </citation>
    <scope>NUCLEOTIDE SEQUENCE [LARGE SCALE GENOMIC DNA]</scope>
    <source>
        <strain evidence="9">JCM 16601</strain>
    </source>
</reference>
<dbReference type="SUPFAM" id="SSF51905">
    <property type="entry name" value="FAD/NAD(P)-binding domain"/>
    <property type="match status" value="1"/>
</dbReference>
<keyword evidence="9" id="KW-1185">Reference proteome</keyword>
<keyword evidence="6" id="KW-0732">Signal</keyword>
<dbReference type="Pfam" id="PF25275">
    <property type="entry name" value="Golvesin_C"/>
    <property type="match status" value="1"/>
</dbReference>
<dbReference type="InterPro" id="IPR036188">
    <property type="entry name" value="FAD/NAD-bd_sf"/>
</dbReference>
<dbReference type="Gene3D" id="3.50.50.60">
    <property type="entry name" value="FAD/NAD(P)-binding domain"/>
    <property type="match status" value="1"/>
</dbReference>
<comment type="caution">
    <text evidence="8">The sequence shown here is derived from an EMBL/GenBank/DDBJ whole genome shotgun (WGS) entry which is preliminary data.</text>
</comment>
<dbReference type="EMBL" id="BAAAZC010000009">
    <property type="protein sequence ID" value="GAA3965724.1"/>
    <property type="molecule type" value="Genomic_DNA"/>
</dbReference>
<protein>
    <submittedName>
        <fullName evidence="8">FAD-dependent oxidoreductase</fullName>
    </submittedName>
</protein>
<evidence type="ECO:0000256" key="6">
    <source>
        <dbReference type="SAM" id="SignalP"/>
    </source>
</evidence>
<evidence type="ECO:0000256" key="3">
    <source>
        <dbReference type="ARBA" id="ARBA00023002"/>
    </source>
</evidence>
<feature type="domain" description="Golvesin/Xly CBD-like" evidence="7">
    <location>
        <begin position="534"/>
        <end position="667"/>
    </location>
</feature>